<dbReference type="SUPFAM" id="SSF48403">
    <property type="entry name" value="Ankyrin repeat"/>
    <property type="match status" value="1"/>
</dbReference>
<reference evidence="6" key="1">
    <citation type="journal article" date="2015" name="BMC Genomics">
        <title>Genomic and transcriptomic analysis of the endophytic fungus Pestalotiopsis fici reveals its lifestyle and high potential for synthesis of natural products.</title>
        <authorList>
            <person name="Wang X."/>
            <person name="Zhang X."/>
            <person name="Liu L."/>
            <person name="Xiang M."/>
            <person name="Wang W."/>
            <person name="Sun X."/>
            <person name="Che Y."/>
            <person name="Guo L."/>
            <person name="Liu G."/>
            <person name="Guo L."/>
            <person name="Wang C."/>
            <person name="Yin W.B."/>
            <person name="Stadler M."/>
            <person name="Zhang X."/>
            <person name="Liu X."/>
        </authorList>
    </citation>
    <scope>NUCLEOTIDE SEQUENCE [LARGE SCALE GENOMIC DNA]</scope>
    <source>
        <strain evidence="6">W106-1 / CGMCC3.15140</strain>
    </source>
</reference>
<dbReference type="Proteomes" id="UP000030651">
    <property type="component" value="Unassembled WGS sequence"/>
</dbReference>
<feature type="compositionally biased region" description="Basic and acidic residues" evidence="4">
    <location>
        <begin position="25"/>
        <end position="42"/>
    </location>
</feature>
<keyword evidence="6" id="KW-1185">Reference proteome</keyword>
<accession>W3XH24</accession>
<dbReference type="InterPro" id="IPR036770">
    <property type="entry name" value="Ankyrin_rpt-contain_sf"/>
</dbReference>
<evidence type="ECO:0000256" key="4">
    <source>
        <dbReference type="SAM" id="MobiDB-lite"/>
    </source>
</evidence>
<feature type="region of interest" description="Disordered" evidence="4">
    <location>
        <begin position="1"/>
        <end position="131"/>
    </location>
</feature>
<dbReference type="Gene3D" id="1.25.40.20">
    <property type="entry name" value="Ankyrin repeat-containing domain"/>
    <property type="match status" value="1"/>
</dbReference>
<dbReference type="OMA" id="ADEFMAS"/>
<dbReference type="Pfam" id="PF12796">
    <property type="entry name" value="Ank_2"/>
    <property type="match status" value="1"/>
</dbReference>
<dbReference type="OrthoDB" id="194358at2759"/>
<evidence type="ECO:0000256" key="3">
    <source>
        <dbReference type="PROSITE-ProRule" id="PRU00023"/>
    </source>
</evidence>
<dbReference type="SMART" id="SM00248">
    <property type="entry name" value="ANK"/>
    <property type="match status" value="2"/>
</dbReference>
<name>W3XH24_PESFW</name>
<dbReference type="GeneID" id="19267569"/>
<feature type="repeat" description="ANK" evidence="3">
    <location>
        <begin position="365"/>
        <end position="397"/>
    </location>
</feature>
<feature type="region of interest" description="Disordered" evidence="4">
    <location>
        <begin position="199"/>
        <end position="249"/>
    </location>
</feature>
<gene>
    <name evidence="5" type="ORF">PFICI_02556</name>
</gene>
<feature type="compositionally biased region" description="Low complexity" evidence="4">
    <location>
        <begin position="71"/>
        <end position="94"/>
    </location>
</feature>
<evidence type="ECO:0000256" key="2">
    <source>
        <dbReference type="ARBA" id="ARBA00023043"/>
    </source>
</evidence>
<feature type="repeat" description="ANK" evidence="3">
    <location>
        <begin position="331"/>
        <end position="364"/>
    </location>
</feature>
<dbReference type="KEGG" id="pfy:PFICI_02556"/>
<dbReference type="eggNOG" id="ENOG502SRF2">
    <property type="taxonomic scope" value="Eukaryota"/>
</dbReference>
<dbReference type="PANTHER" id="PTHR24173:SF74">
    <property type="entry name" value="ANKYRIN REPEAT DOMAIN-CONTAINING PROTEIN 16"/>
    <property type="match status" value="1"/>
</dbReference>
<dbReference type="RefSeq" id="XP_007829328.1">
    <property type="nucleotide sequence ID" value="XM_007831137.1"/>
</dbReference>
<dbReference type="InParanoid" id="W3XH24"/>
<feature type="compositionally biased region" description="Polar residues" evidence="4">
    <location>
        <begin position="97"/>
        <end position="108"/>
    </location>
</feature>
<sequence length="406" mass="44228">MSNNTQSSTPSRCGRPQSISYADLMKPDEDWRNLPDAAERRKIQNRLAQRAYRRNMRDRTKEVERLKKQLQKLQEAQEPSNSDAASTTSSNADNSARESSASGRSTPANPDRAFSADLASPPPSITTSGPEWMGGYYPVWSQNTPHEDDLRGLGLTTDGEHPMSFEPESYFPSLSGADEFMASSPGALRNRAVSTSNVHISSSQLHNQHLRSSSNPPLFTRCDSPSSSWSNASRSERSDSLQVPGMSPSPAQFMLDHHNSQNSLLALSPAAFHLYTNPEDLTLPIPDNTFSLDDMTPTAAYPTPPESNPSASWSMFDVKPQPGSRSPPGTTGAPLLHLAVESGQFDTLRLLLQRYDISINAKDNSGYTALQRAVILGRTDMVSVLLEHGADISGSQGLSLRPEGNA</sequence>
<protein>
    <submittedName>
        <fullName evidence="5">Uncharacterized protein</fullName>
    </submittedName>
</protein>
<feature type="compositionally biased region" description="Basic and acidic residues" evidence="4">
    <location>
        <begin position="55"/>
        <end position="67"/>
    </location>
</feature>
<dbReference type="CDD" id="cd14688">
    <property type="entry name" value="bZIP_YAP"/>
    <property type="match status" value="1"/>
</dbReference>
<dbReference type="AlphaFoldDB" id="W3XH24"/>
<dbReference type="EMBL" id="KI912110">
    <property type="protein sequence ID" value="ETS84531.1"/>
    <property type="molecule type" value="Genomic_DNA"/>
</dbReference>
<evidence type="ECO:0000313" key="6">
    <source>
        <dbReference type="Proteomes" id="UP000030651"/>
    </source>
</evidence>
<keyword evidence="2 3" id="KW-0040">ANK repeat</keyword>
<feature type="compositionally biased region" description="Low complexity" evidence="4">
    <location>
        <begin position="224"/>
        <end position="233"/>
    </location>
</feature>
<proteinExistence type="predicted"/>
<dbReference type="PROSITE" id="PS50297">
    <property type="entry name" value="ANK_REP_REGION"/>
    <property type="match status" value="1"/>
</dbReference>
<organism evidence="5 6">
    <name type="scientific">Pestalotiopsis fici (strain W106-1 / CGMCC3.15140)</name>
    <dbReference type="NCBI Taxonomy" id="1229662"/>
    <lineage>
        <taxon>Eukaryota</taxon>
        <taxon>Fungi</taxon>
        <taxon>Dikarya</taxon>
        <taxon>Ascomycota</taxon>
        <taxon>Pezizomycotina</taxon>
        <taxon>Sordariomycetes</taxon>
        <taxon>Xylariomycetidae</taxon>
        <taxon>Amphisphaeriales</taxon>
        <taxon>Sporocadaceae</taxon>
        <taxon>Pestalotiopsis</taxon>
    </lineage>
</organism>
<dbReference type="InterPro" id="IPR002110">
    <property type="entry name" value="Ankyrin_rpt"/>
</dbReference>
<feature type="compositionally biased region" description="Polar residues" evidence="4">
    <location>
        <begin position="1"/>
        <end position="11"/>
    </location>
</feature>
<evidence type="ECO:0000256" key="1">
    <source>
        <dbReference type="ARBA" id="ARBA00022737"/>
    </source>
</evidence>
<dbReference type="PROSITE" id="PS50088">
    <property type="entry name" value="ANK_REPEAT"/>
    <property type="match status" value="2"/>
</dbReference>
<feature type="compositionally biased region" description="Polar residues" evidence="4">
    <location>
        <begin position="199"/>
        <end position="217"/>
    </location>
</feature>
<keyword evidence="1" id="KW-0677">Repeat</keyword>
<dbReference type="HOGENOM" id="CLU_056597_0_0_1"/>
<evidence type="ECO:0000313" key="5">
    <source>
        <dbReference type="EMBL" id="ETS84531.1"/>
    </source>
</evidence>
<dbReference type="PANTHER" id="PTHR24173">
    <property type="entry name" value="ANKYRIN REPEAT CONTAINING"/>
    <property type="match status" value="1"/>
</dbReference>